<dbReference type="EMBL" id="LS483426">
    <property type="protein sequence ID" value="SQH24112.1"/>
    <property type="molecule type" value="Genomic_DNA"/>
</dbReference>
<accession>A0AAX2J2U0</accession>
<reference evidence="1 2" key="1">
    <citation type="submission" date="2018-06" db="EMBL/GenBank/DDBJ databases">
        <authorList>
            <consortium name="Pathogen Informatics"/>
            <person name="Doyle S."/>
        </authorList>
    </citation>
    <scope>NUCLEOTIDE SEQUENCE [LARGE SCALE GENOMIC DNA]</scope>
    <source>
        <strain evidence="1 2">NCTC10529</strain>
    </source>
</reference>
<proteinExistence type="predicted"/>
<name>A0AAX2J2U0_KINKI</name>
<protein>
    <submittedName>
        <fullName evidence="1">Uncharacterized protein</fullName>
    </submittedName>
</protein>
<evidence type="ECO:0000313" key="2">
    <source>
        <dbReference type="Proteomes" id="UP000248598"/>
    </source>
</evidence>
<dbReference type="Proteomes" id="UP000248598">
    <property type="component" value="Chromosome 1"/>
</dbReference>
<organism evidence="1 2">
    <name type="scientific">Kingella kingae</name>
    <dbReference type="NCBI Taxonomy" id="504"/>
    <lineage>
        <taxon>Bacteria</taxon>
        <taxon>Pseudomonadati</taxon>
        <taxon>Pseudomonadota</taxon>
        <taxon>Betaproteobacteria</taxon>
        <taxon>Neisseriales</taxon>
        <taxon>Neisseriaceae</taxon>
        <taxon>Kingella</taxon>
    </lineage>
</organism>
<sequence length="79" mass="8080">MVTASVTIPHSTMRRTAGKIFAPPSLADTAPNIAKPKIVVIVITKTGTIVPTQNAPADDKAACNGLAANVSDKPISSRA</sequence>
<gene>
    <name evidence="1" type="ORF">NCTC10529_00264</name>
</gene>
<evidence type="ECO:0000313" key="1">
    <source>
        <dbReference type="EMBL" id="SQH24112.1"/>
    </source>
</evidence>
<dbReference type="AlphaFoldDB" id="A0AAX2J2U0"/>